<comment type="similarity">
    <text evidence="8 9">Belongs to the SFT2 family.</text>
</comment>
<dbReference type="GO" id="GO:0005737">
    <property type="term" value="C:cytoplasm"/>
    <property type="evidence" value="ECO:0007669"/>
    <property type="project" value="UniProtKB-ARBA"/>
</dbReference>
<dbReference type="InterPro" id="IPR011691">
    <property type="entry name" value="Vesicle_transpt_SFT2"/>
</dbReference>
<organism evidence="10 11">
    <name type="scientific">Varroa destructor</name>
    <name type="common">Honeybee mite</name>
    <dbReference type="NCBI Taxonomy" id="109461"/>
    <lineage>
        <taxon>Eukaryota</taxon>
        <taxon>Metazoa</taxon>
        <taxon>Ecdysozoa</taxon>
        <taxon>Arthropoda</taxon>
        <taxon>Chelicerata</taxon>
        <taxon>Arachnida</taxon>
        <taxon>Acari</taxon>
        <taxon>Parasitiformes</taxon>
        <taxon>Mesostigmata</taxon>
        <taxon>Gamasina</taxon>
        <taxon>Dermanyssoidea</taxon>
        <taxon>Varroidae</taxon>
        <taxon>Varroa</taxon>
    </lineage>
</organism>
<dbReference type="GO" id="GO:0016020">
    <property type="term" value="C:membrane"/>
    <property type="evidence" value="ECO:0007669"/>
    <property type="project" value="UniProtKB-SubCell"/>
</dbReference>
<keyword evidence="11" id="KW-1185">Reference proteome</keyword>
<evidence type="ECO:0000256" key="5">
    <source>
        <dbReference type="ARBA" id="ARBA00022927"/>
    </source>
</evidence>
<proteinExistence type="inferred from homology"/>
<feature type="transmembrane region" description="Helical" evidence="9">
    <location>
        <begin position="38"/>
        <end position="62"/>
    </location>
</feature>
<evidence type="ECO:0000256" key="4">
    <source>
        <dbReference type="ARBA" id="ARBA00022692"/>
    </source>
</evidence>
<evidence type="ECO:0000256" key="9">
    <source>
        <dbReference type="RuleBase" id="RU363111"/>
    </source>
</evidence>
<keyword evidence="6 9" id="KW-1133">Transmembrane helix</keyword>
<dbReference type="GeneID" id="111244012"/>
<evidence type="ECO:0000256" key="3">
    <source>
        <dbReference type="ARBA" id="ARBA00022448"/>
    </source>
</evidence>
<evidence type="ECO:0000256" key="8">
    <source>
        <dbReference type="ARBA" id="ARBA00025800"/>
    </source>
</evidence>
<dbReference type="PANTHER" id="PTHR23137">
    <property type="entry name" value="VESICLE TRANSPORT PROTEIN-RELATED"/>
    <property type="match status" value="1"/>
</dbReference>
<dbReference type="GO" id="GO:0016192">
    <property type="term" value="P:vesicle-mediated transport"/>
    <property type="evidence" value="ECO:0007669"/>
    <property type="project" value="InterPro"/>
</dbReference>
<keyword evidence="7 9" id="KW-0472">Membrane</keyword>
<keyword evidence="5 9" id="KW-0653">Protein transport</keyword>
<feature type="transmembrane region" description="Helical" evidence="9">
    <location>
        <begin position="126"/>
        <end position="145"/>
    </location>
</feature>
<dbReference type="Pfam" id="PF04178">
    <property type="entry name" value="Got1"/>
    <property type="match status" value="1"/>
</dbReference>
<evidence type="ECO:0000256" key="1">
    <source>
        <dbReference type="ARBA" id="ARBA00003566"/>
    </source>
</evidence>
<comment type="function">
    <text evidence="1 9">May be involved in fusion of retrograde transport vesicles derived from an endocytic compartment with the Golgi complex.</text>
</comment>
<dbReference type="FunCoup" id="A0A7M7J3A8">
    <property type="interactions" value="1133"/>
</dbReference>
<dbReference type="InParanoid" id="A0A7M7J3A8"/>
<evidence type="ECO:0000313" key="10">
    <source>
        <dbReference type="EnsemblMetazoa" id="XP_022646259"/>
    </source>
</evidence>
<dbReference type="GO" id="GO:0015031">
    <property type="term" value="P:protein transport"/>
    <property type="evidence" value="ECO:0007669"/>
    <property type="project" value="UniProtKB-KW"/>
</dbReference>
<dbReference type="PANTHER" id="PTHR23137:SF6">
    <property type="entry name" value="VESICLE TRANSPORT PROTEIN"/>
    <property type="match status" value="1"/>
</dbReference>
<dbReference type="InterPro" id="IPR007305">
    <property type="entry name" value="Vesicle_transpt_Got1/SFT2"/>
</dbReference>
<keyword evidence="4 9" id="KW-0812">Transmembrane</keyword>
<dbReference type="OMA" id="IAAIVWK"/>
<evidence type="ECO:0000256" key="2">
    <source>
        <dbReference type="ARBA" id="ARBA00004141"/>
    </source>
</evidence>
<dbReference type="EnsemblMetazoa" id="XM_022790524">
    <property type="protein sequence ID" value="XP_022646259"/>
    <property type="gene ID" value="LOC111244012"/>
</dbReference>
<dbReference type="GO" id="GO:0012505">
    <property type="term" value="C:endomembrane system"/>
    <property type="evidence" value="ECO:0007669"/>
    <property type="project" value="UniProtKB-ARBA"/>
</dbReference>
<dbReference type="KEGG" id="vde:111244012"/>
<dbReference type="RefSeq" id="XP_022646259.1">
    <property type="nucleotide sequence ID" value="XM_022790524.1"/>
</dbReference>
<protein>
    <recommendedName>
        <fullName evidence="9">Vesicle transport protein</fullName>
    </recommendedName>
</protein>
<evidence type="ECO:0000256" key="6">
    <source>
        <dbReference type="ARBA" id="ARBA00022989"/>
    </source>
</evidence>
<feature type="transmembrane region" description="Helical" evidence="9">
    <location>
        <begin position="100"/>
        <end position="120"/>
    </location>
</feature>
<feature type="transmembrane region" description="Helical" evidence="9">
    <location>
        <begin position="68"/>
        <end position="88"/>
    </location>
</feature>
<keyword evidence="3 9" id="KW-0813">Transport</keyword>
<comment type="subcellular location">
    <subcellularLocation>
        <location evidence="2 9">Membrane</location>
        <topology evidence="2 9">Multi-pass membrane protein</topology>
    </subcellularLocation>
</comment>
<dbReference type="AlphaFoldDB" id="A0A7M7J3A8"/>
<accession>A0A7M7J3A8</accession>
<evidence type="ECO:0000313" key="11">
    <source>
        <dbReference type="Proteomes" id="UP000594260"/>
    </source>
</evidence>
<dbReference type="Proteomes" id="UP000594260">
    <property type="component" value="Unplaced"/>
</dbReference>
<sequence>MDKLKRALGSQPVEQTQSEENLFTEMTSLSWSTRIKGFGITFILGFVFSLLGVGFLAIPIHGIKLFCVFYSLGNLMAIFSTLFLMGPANQLKKMFSATRWIASVMMITFLLLTLVSGLVWHKKSRTVIFCLCQFVAMTWYALSYIPYAREAVKKTFASCIDV</sequence>
<reference evidence="10" key="1">
    <citation type="submission" date="2021-01" db="UniProtKB">
        <authorList>
            <consortium name="EnsemblMetazoa"/>
        </authorList>
    </citation>
    <scope>IDENTIFICATION</scope>
</reference>
<dbReference type="OrthoDB" id="73614at2759"/>
<name>A0A7M7J3A8_VARDE</name>
<evidence type="ECO:0000256" key="7">
    <source>
        <dbReference type="ARBA" id="ARBA00023136"/>
    </source>
</evidence>